<name>A0A0F9HUF3_9ZZZZ</name>
<dbReference type="Pfam" id="PF05119">
    <property type="entry name" value="Terminase_4"/>
    <property type="match status" value="1"/>
</dbReference>
<feature type="compositionally biased region" description="Basic residues" evidence="1">
    <location>
        <begin position="28"/>
        <end position="37"/>
    </location>
</feature>
<evidence type="ECO:0000256" key="1">
    <source>
        <dbReference type="SAM" id="MobiDB-lite"/>
    </source>
</evidence>
<dbReference type="InterPro" id="IPR006448">
    <property type="entry name" value="Phage_term_ssu_P27"/>
</dbReference>
<dbReference type="EMBL" id="LAZR01021439">
    <property type="protein sequence ID" value="KKL85320.1"/>
    <property type="molecule type" value="Genomic_DNA"/>
</dbReference>
<feature type="non-terminal residue" evidence="2">
    <location>
        <position position="1"/>
    </location>
</feature>
<evidence type="ECO:0008006" key="3">
    <source>
        <dbReference type="Google" id="ProtNLM"/>
    </source>
</evidence>
<sequence length="184" mass="20975">EAQEAQEAQEKVGEEDQGEPKSPLAKRFAARRARRRALKVERGTNRPDRTNPDEPDPDGPPEMPAYLEKRNPVTKRAREIWDWRVAELEPLGLVCRRESELFAMYCMELATYEDYQRKALGANLELSTRATWRRMACAAVDNASKLGAKFGLTASDRTQVKAKKPQSKDDPKRRFFGAQHKDSA</sequence>
<feature type="region of interest" description="Disordered" evidence="1">
    <location>
        <begin position="157"/>
        <end position="184"/>
    </location>
</feature>
<accession>A0A0F9HUF3</accession>
<gene>
    <name evidence="2" type="ORF">LCGC14_1955920</name>
</gene>
<protein>
    <recommendedName>
        <fullName evidence="3">Phage terminase small subunit P27 family</fullName>
    </recommendedName>
</protein>
<reference evidence="2" key="1">
    <citation type="journal article" date="2015" name="Nature">
        <title>Complex archaea that bridge the gap between prokaryotes and eukaryotes.</title>
        <authorList>
            <person name="Spang A."/>
            <person name="Saw J.H."/>
            <person name="Jorgensen S.L."/>
            <person name="Zaremba-Niedzwiedzka K."/>
            <person name="Martijn J."/>
            <person name="Lind A.E."/>
            <person name="van Eijk R."/>
            <person name="Schleper C."/>
            <person name="Guy L."/>
            <person name="Ettema T.J."/>
        </authorList>
    </citation>
    <scope>NUCLEOTIDE SEQUENCE</scope>
</reference>
<dbReference type="AlphaFoldDB" id="A0A0F9HUF3"/>
<comment type="caution">
    <text evidence="2">The sequence shown here is derived from an EMBL/GenBank/DDBJ whole genome shotgun (WGS) entry which is preliminary data.</text>
</comment>
<feature type="region of interest" description="Disordered" evidence="1">
    <location>
        <begin position="1"/>
        <end position="70"/>
    </location>
</feature>
<feature type="compositionally biased region" description="Basic and acidic residues" evidence="1">
    <location>
        <begin position="166"/>
        <end position="184"/>
    </location>
</feature>
<evidence type="ECO:0000313" key="2">
    <source>
        <dbReference type="EMBL" id="KKL85320.1"/>
    </source>
</evidence>
<proteinExistence type="predicted"/>
<organism evidence="2">
    <name type="scientific">marine sediment metagenome</name>
    <dbReference type="NCBI Taxonomy" id="412755"/>
    <lineage>
        <taxon>unclassified sequences</taxon>
        <taxon>metagenomes</taxon>
        <taxon>ecological metagenomes</taxon>
    </lineage>
</organism>
<feature type="compositionally biased region" description="Basic and acidic residues" evidence="1">
    <location>
        <begin position="38"/>
        <end position="52"/>
    </location>
</feature>